<accession>A0ABP4LMJ0</accession>
<dbReference type="NCBIfam" id="NF042915">
    <property type="entry name" value="MAB_1171c_fam"/>
    <property type="match status" value="1"/>
</dbReference>
<dbReference type="EMBL" id="BAAAQD010000010">
    <property type="protein sequence ID" value="GAA1527523.1"/>
    <property type="molecule type" value="Genomic_DNA"/>
</dbReference>
<evidence type="ECO:0000256" key="1">
    <source>
        <dbReference type="SAM" id="MobiDB-lite"/>
    </source>
</evidence>
<keyword evidence="2" id="KW-0812">Transmembrane</keyword>
<dbReference type="InterPro" id="IPR046675">
    <property type="entry name" value="DUF6545"/>
</dbReference>
<protein>
    <recommendedName>
        <fullName evidence="3">DUF6545 domain-containing protein</fullName>
    </recommendedName>
</protein>
<feature type="transmembrane region" description="Helical" evidence="2">
    <location>
        <begin position="6"/>
        <end position="23"/>
    </location>
</feature>
<feature type="transmembrane region" description="Helical" evidence="2">
    <location>
        <begin position="218"/>
        <end position="239"/>
    </location>
</feature>
<name>A0ABP4LMJ0_9ACTN</name>
<comment type="caution">
    <text evidence="4">The sequence shown here is derived from an EMBL/GenBank/DDBJ whole genome shotgun (WGS) entry which is preliminary data.</text>
</comment>
<dbReference type="InterPro" id="IPR050039">
    <property type="entry name" value="MAB_1171c-like"/>
</dbReference>
<evidence type="ECO:0000256" key="2">
    <source>
        <dbReference type="SAM" id="Phobius"/>
    </source>
</evidence>
<feature type="transmembrane region" description="Helical" evidence="2">
    <location>
        <begin position="142"/>
        <end position="163"/>
    </location>
</feature>
<keyword evidence="2" id="KW-1133">Transmembrane helix</keyword>
<feature type="compositionally biased region" description="Low complexity" evidence="1">
    <location>
        <begin position="328"/>
        <end position="346"/>
    </location>
</feature>
<reference evidence="5" key="1">
    <citation type="journal article" date="2019" name="Int. J. Syst. Evol. Microbiol.">
        <title>The Global Catalogue of Microorganisms (GCM) 10K type strain sequencing project: providing services to taxonomists for standard genome sequencing and annotation.</title>
        <authorList>
            <consortium name="The Broad Institute Genomics Platform"/>
            <consortium name="The Broad Institute Genome Sequencing Center for Infectious Disease"/>
            <person name="Wu L."/>
            <person name="Ma J."/>
        </authorList>
    </citation>
    <scope>NUCLEOTIDE SEQUENCE [LARGE SCALE GENOMIC DNA]</scope>
    <source>
        <strain evidence="5">JCM 15933</strain>
    </source>
</reference>
<feature type="region of interest" description="Disordered" evidence="1">
    <location>
        <begin position="328"/>
        <end position="386"/>
    </location>
</feature>
<gene>
    <name evidence="4" type="ORF">GCM10009827_050700</name>
</gene>
<feature type="transmembrane region" description="Helical" evidence="2">
    <location>
        <begin position="175"/>
        <end position="198"/>
    </location>
</feature>
<evidence type="ECO:0000259" key="3">
    <source>
        <dbReference type="Pfam" id="PF20182"/>
    </source>
</evidence>
<feature type="transmembrane region" description="Helical" evidence="2">
    <location>
        <begin position="103"/>
        <end position="122"/>
    </location>
</feature>
<proteinExistence type="predicted"/>
<evidence type="ECO:0000313" key="5">
    <source>
        <dbReference type="Proteomes" id="UP001501470"/>
    </source>
</evidence>
<keyword evidence="5" id="KW-1185">Reference proteome</keyword>
<dbReference type="Pfam" id="PF20182">
    <property type="entry name" value="DUF6545"/>
    <property type="match status" value="1"/>
</dbReference>
<feature type="domain" description="DUF6545" evidence="3">
    <location>
        <begin position="244"/>
        <end position="403"/>
    </location>
</feature>
<feature type="compositionally biased region" description="Pro residues" evidence="1">
    <location>
        <begin position="347"/>
        <end position="359"/>
    </location>
</feature>
<keyword evidence="2" id="KW-0472">Membrane</keyword>
<evidence type="ECO:0000313" key="4">
    <source>
        <dbReference type="EMBL" id="GAA1527523.1"/>
    </source>
</evidence>
<organism evidence="4 5">
    <name type="scientific">Dactylosporangium maewongense</name>
    <dbReference type="NCBI Taxonomy" id="634393"/>
    <lineage>
        <taxon>Bacteria</taxon>
        <taxon>Bacillati</taxon>
        <taxon>Actinomycetota</taxon>
        <taxon>Actinomycetes</taxon>
        <taxon>Micromonosporales</taxon>
        <taxon>Micromonosporaceae</taxon>
        <taxon>Dactylosporangium</taxon>
    </lineage>
</organism>
<dbReference type="Proteomes" id="UP001501470">
    <property type="component" value="Unassembled WGS sequence"/>
</dbReference>
<sequence length="427" mass="45098">MAGDAVDFVEILVLTTFWAFTIWRFATPQTPRGKAIRLVVLLATVSFTFNRREISYATDTVLHVPDISVPLKNLATVAASAGMVHLVGLLSPDPARFAKLRRAAYVLLSVTAVAMTVLFLLAPRRPERYDFVYEQAGTPLVTAYATLTQLGLTVGLICALVLFRPAGRGAAPWRLRIGMWLLSAGAVVGLLFMANRVIYQISHAAGSRALDHPAAQSVSRMLLAMMLLFFGTGAALPAMGGLRRWTSRYVALQRLRPLWRDLATAAPGVVLGDPPGRLGELVALRSVELRLYRRIIEIRDAQWLLTGRAGDTDADATALRAAVLRSRGSMDDSGGSVTAGDGAVAPGLPPGSGPAPAQGPAPVHAPVHTAGQAPGPPNASQSAGGPDVDAEVRALLGLSRRYRVAAAQGVVATPVAFAGHDPSHPEG</sequence>
<dbReference type="RefSeq" id="WP_344504571.1">
    <property type="nucleotide sequence ID" value="NZ_BAAAQD010000010.1"/>
</dbReference>